<reference evidence="1" key="1">
    <citation type="submission" date="2019-08" db="EMBL/GenBank/DDBJ databases">
        <authorList>
            <person name="Kucharzyk K."/>
            <person name="Murdoch R.W."/>
            <person name="Higgins S."/>
            <person name="Loffler F."/>
        </authorList>
    </citation>
    <scope>NUCLEOTIDE SEQUENCE</scope>
</reference>
<dbReference type="EMBL" id="VSSQ01099602">
    <property type="protein sequence ID" value="MPN42105.1"/>
    <property type="molecule type" value="Genomic_DNA"/>
</dbReference>
<comment type="caution">
    <text evidence="1">The sequence shown here is derived from an EMBL/GenBank/DDBJ whole genome shotgun (WGS) entry which is preliminary data.</text>
</comment>
<dbReference type="AlphaFoldDB" id="A0A645HSS7"/>
<proteinExistence type="predicted"/>
<name>A0A645HSS7_9ZZZZ</name>
<sequence length="118" mass="13437">MLKAKEADGFQHFQNLPLDFRLRELHRPLSGGVRRVGNALHPQPEGHVFKHVHVGKQGVFLEHRVNLPLIGRNVINPHTVEQDISRRWFQEAAYDPQRCGFPAAAGPEQCEEFSVVDI</sequence>
<dbReference type="AntiFam" id="ANF00095">
    <property type="entry name" value="Shadow ORF (opposite ABC transporters)"/>
</dbReference>
<gene>
    <name evidence="1" type="ORF">SDC9_189661</name>
</gene>
<evidence type="ECO:0000313" key="1">
    <source>
        <dbReference type="EMBL" id="MPN42105.1"/>
    </source>
</evidence>
<accession>A0A645HSS7</accession>
<protein>
    <submittedName>
        <fullName evidence="1">Uncharacterized protein</fullName>
    </submittedName>
</protein>
<organism evidence="1">
    <name type="scientific">bioreactor metagenome</name>
    <dbReference type="NCBI Taxonomy" id="1076179"/>
    <lineage>
        <taxon>unclassified sequences</taxon>
        <taxon>metagenomes</taxon>
        <taxon>ecological metagenomes</taxon>
    </lineage>
</organism>